<dbReference type="AlphaFoldDB" id="A0A1C3PFL9"/>
<evidence type="ECO:0000313" key="1">
    <source>
        <dbReference type="EMBL" id="SBW28428.1"/>
    </source>
</evidence>
<protein>
    <submittedName>
        <fullName evidence="1">Uncharacterized protein</fullName>
    </submittedName>
</protein>
<dbReference type="Proteomes" id="UP000199013">
    <property type="component" value="Unassembled WGS sequence"/>
</dbReference>
<reference evidence="2" key="1">
    <citation type="submission" date="2016-02" db="EMBL/GenBank/DDBJ databases">
        <authorList>
            <person name="Wibberg D."/>
        </authorList>
    </citation>
    <scope>NUCLEOTIDE SEQUENCE [LARGE SCALE GENOMIC DNA]</scope>
</reference>
<proteinExistence type="predicted"/>
<gene>
    <name evidence="1" type="ORF">FDG2_5692</name>
</gene>
<evidence type="ECO:0000313" key="2">
    <source>
        <dbReference type="Proteomes" id="UP000199013"/>
    </source>
</evidence>
<organism evidence="1 2">
    <name type="scientific">Candidatus Protofrankia californiensis</name>
    <dbReference type="NCBI Taxonomy" id="1839754"/>
    <lineage>
        <taxon>Bacteria</taxon>
        <taxon>Bacillati</taxon>
        <taxon>Actinomycetota</taxon>
        <taxon>Actinomycetes</taxon>
        <taxon>Frankiales</taxon>
        <taxon>Frankiaceae</taxon>
        <taxon>Protofrankia</taxon>
    </lineage>
</organism>
<sequence length="47" mass="5189">MTQESAVIESAESVFDLHEVPGPVFALKQQKDFSQVPAQATEVQQSR</sequence>
<keyword evidence="2" id="KW-1185">Reference proteome</keyword>
<dbReference type="EMBL" id="FLUV01002360">
    <property type="protein sequence ID" value="SBW28428.1"/>
    <property type="molecule type" value="Genomic_DNA"/>
</dbReference>
<name>A0A1C3PFL9_9ACTN</name>
<accession>A0A1C3PFL9</accession>